<reference evidence="1 2" key="1">
    <citation type="submission" date="2020-02" db="EMBL/GenBank/DDBJ databases">
        <title>Genome sequence of strain AETb3-4.</title>
        <authorList>
            <person name="Gao J."/>
            <person name="Zhang X."/>
        </authorList>
    </citation>
    <scope>NUCLEOTIDE SEQUENCE [LARGE SCALE GENOMIC DNA]</scope>
    <source>
        <strain evidence="1 2">AETb3-4</strain>
    </source>
</reference>
<name>A0A7Y7IHX5_9MICC</name>
<dbReference type="AlphaFoldDB" id="A0A7Y7IHX5"/>
<protein>
    <submittedName>
        <fullName evidence="1">Uncharacterized protein</fullName>
    </submittedName>
</protein>
<accession>A0A7Y7IHX5</accession>
<organism evidence="1 2">
    <name type="scientific">Arthrobacter wenxiniae</name>
    <dbReference type="NCBI Taxonomy" id="2713570"/>
    <lineage>
        <taxon>Bacteria</taxon>
        <taxon>Bacillati</taxon>
        <taxon>Actinomycetota</taxon>
        <taxon>Actinomycetes</taxon>
        <taxon>Micrococcales</taxon>
        <taxon>Micrococcaceae</taxon>
        <taxon>Arthrobacter</taxon>
    </lineage>
</organism>
<dbReference type="EMBL" id="JAAMFM010000020">
    <property type="protein sequence ID" value="NVM95810.1"/>
    <property type="molecule type" value="Genomic_DNA"/>
</dbReference>
<dbReference type="Proteomes" id="UP000543556">
    <property type="component" value="Unassembled WGS sequence"/>
</dbReference>
<gene>
    <name evidence="1" type="ORF">G6034_12980</name>
</gene>
<evidence type="ECO:0000313" key="1">
    <source>
        <dbReference type="EMBL" id="NVM95810.1"/>
    </source>
</evidence>
<dbReference type="RefSeq" id="WP_176635529.1">
    <property type="nucleotide sequence ID" value="NZ_JAAMFM010000020.1"/>
</dbReference>
<comment type="caution">
    <text evidence="1">The sequence shown here is derived from an EMBL/GenBank/DDBJ whole genome shotgun (WGS) entry which is preliminary data.</text>
</comment>
<keyword evidence="2" id="KW-1185">Reference proteome</keyword>
<proteinExistence type="predicted"/>
<evidence type="ECO:0000313" key="2">
    <source>
        <dbReference type="Proteomes" id="UP000543556"/>
    </source>
</evidence>
<sequence>MDVTELLDRSAELKSALVDYATSPGFARRLAEALKSAETEGRPSMEEFADAVEQMLFEPSLDGREALLHRFLRTNKALSPDDRAVYEDWRDRNVLGAFRIVSNHRMWMVLHNLIDELDYQAHPTAGLEQLPHVKPGGYVVTRLVPVGGIWTVSGNLRFFGANDLPQVRRFAASLLRRMPQLAFRNPEKLENARDTVRKHHDIFVRLFGGNVLRGTGAEAVAAYRRFLDACGSELARPDTDPATIRTGAQLAPDSGIPPEILESADVALFHHPVKSISFLLHYGELEDAHRFPPRDTHDAGAVRGFVEDSTTPAYVLQELASRFPGTVNATYRVALSQPDFDWDRDGEALLRRHKPDSFREQDVPAISTVPALLVEEYRKSVEG</sequence>